<accession>A0ABM7T978</accession>
<organism evidence="2 3">
    <name type="scientific">Clostridium gelidum</name>
    <dbReference type="NCBI Taxonomy" id="704125"/>
    <lineage>
        <taxon>Bacteria</taxon>
        <taxon>Bacillati</taxon>
        <taxon>Bacillota</taxon>
        <taxon>Clostridia</taxon>
        <taxon>Eubacteriales</taxon>
        <taxon>Clostridiaceae</taxon>
        <taxon>Clostridium</taxon>
    </lineage>
</organism>
<dbReference type="Proteomes" id="UP000824633">
    <property type="component" value="Chromosome"/>
</dbReference>
<keyword evidence="1" id="KW-0472">Membrane</keyword>
<dbReference type="EMBL" id="AP024849">
    <property type="protein sequence ID" value="BCZ45473.1"/>
    <property type="molecule type" value="Genomic_DNA"/>
</dbReference>
<evidence type="ECO:0000313" key="2">
    <source>
        <dbReference type="EMBL" id="BCZ45473.1"/>
    </source>
</evidence>
<protein>
    <submittedName>
        <fullName evidence="2">Uncharacterized protein</fullName>
    </submittedName>
</protein>
<evidence type="ECO:0000313" key="3">
    <source>
        <dbReference type="Proteomes" id="UP000824633"/>
    </source>
</evidence>
<reference evidence="3" key="1">
    <citation type="submission" date="2021-07" db="EMBL/GenBank/DDBJ databases">
        <title>Complete genome sequencing of a Clostridium isolate.</title>
        <authorList>
            <person name="Ueki A."/>
            <person name="Tonouchi A."/>
        </authorList>
    </citation>
    <scope>NUCLEOTIDE SEQUENCE [LARGE SCALE GENOMIC DNA]</scope>
    <source>
        <strain evidence="3">C5S11</strain>
    </source>
</reference>
<keyword evidence="3" id="KW-1185">Reference proteome</keyword>
<keyword evidence="1" id="KW-1133">Transmembrane helix</keyword>
<name>A0ABM7T978_9CLOT</name>
<evidence type="ECO:0000256" key="1">
    <source>
        <dbReference type="SAM" id="Phobius"/>
    </source>
</evidence>
<sequence>MEKINDLISKSPIHLTTNTIILIAVAIFAFYFVLKAIEGIVKIIAIIGVCYFVLMSVQSTNLVNIPVVKETYTAIEKIIPSKELWTETIDKADKINKAVNDLK</sequence>
<feature type="transmembrane region" description="Helical" evidence="1">
    <location>
        <begin position="40"/>
        <end position="57"/>
    </location>
</feature>
<feature type="transmembrane region" description="Helical" evidence="1">
    <location>
        <begin position="12"/>
        <end position="34"/>
    </location>
</feature>
<dbReference type="RefSeq" id="WP_224037070.1">
    <property type="nucleotide sequence ID" value="NZ_AP024849.1"/>
</dbReference>
<keyword evidence="1" id="KW-0812">Transmembrane</keyword>
<gene>
    <name evidence="2" type="ORF">psyc5s11_15400</name>
</gene>
<proteinExistence type="predicted"/>